<keyword evidence="3" id="KW-0762">Sugar transport</keyword>
<accession>A0A2K8NUS6</accession>
<dbReference type="InterPro" id="IPR001127">
    <property type="entry name" value="PTS_EIIA_1_perm"/>
</dbReference>
<keyword evidence="2" id="KW-0813">Transport</keyword>
<dbReference type="FunFam" id="2.70.70.10:FF:000001">
    <property type="entry name" value="PTS system glucose-specific IIA component"/>
    <property type="match status" value="1"/>
</dbReference>
<dbReference type="PROSITE" id="PS51093">
    <property type="entry name" value="PTS_EIIA_TYPE_1"/>
    <property type="match status" value="1"/>
</dbReference>
<evidence type="ECO:0000313" key="8">
    <source>
        <dbReference type="EMBL" id="ATZ17517.1"/>
    </source>
</evidence>
<dbReference type="PANTHER" id="PTHR45008:SF1">
    <property type="entry name" value="PTS SYSTEM GLUCOSE-SPECIFIC EIIA COMPONENT"/>
    <property type="match status" value="1"/>
</dbReference>
<evidence type="ECO:0000256" key="2">
    <source>
        <dbReference type="ARBA" id="ARBA00022448"/>
    </source>
</evidence>
<evidence type="ECO:0000259" key="7">
    <source>
        <dbReference type="PROSITE" id="PS51093"/>
    </source>
</evidence>
<keyword evidence="9" id="KW-1185">Reference proteome</keyword>
<evidence type="ECO:0000313" key="9">
    <source>
        <dbReference type="Proteomes" id="UP000232063"/>
    </source>
</evidence>
<dbReference type="InterPro" id="IPR050890">
    <property type="entry name" value="PTS_EIIA_component"/>
</dbReference>
<comment type="subcellular location">
    <subcellularLocation>
        <location evidence="1">Cytoplasm</location>
    </subcellularLocation>
</comment>
<evidence type="ECO:0000256" key="5">
    <source>
        <dbReference type="ARBA" id="ARBA00022683"/>
    </source>
</evidence>
<proteinExistence type="predicted"/>
<gene>
    <name evidence="8" type="primary">crr</name>
    <name evidence="8" type="ORF">ELUMI_v1c07950</name>
</gene>
<dbReference type="PANTHER" id="PTHR45008">
    <property type="entry name" value="PTS SYSTEM GLUCOSE-SPECIFIC EIIA COMPONENT"/>
    <property type="match status" value="1"/>
</dbReference>
<evidence type="ECO:0000256" key="3">
    <source>
        <dbReference type="ARBA" id="ARBA00022597"/>
    </source>
</evidence>
<evidence type="ECO:0000256" key="4">
    <source>
        <dbReference type="ARBA" id="ARBA00022679"/>
    </source>
</evidence>
<dbReference type="GO" id="GO:0016301">
    <property type="term" value="F:kinase activity"/>
    <property type="evidence" value="ECO:0007669"/>
    <property type="project" value="UniProtKB-KW"/>
</dbReference>
<sequence length="157" mass="17355">MWLFKKKNNEVKIFAPVDGKMIGLELVEDDVFKEKMMGDGFAIDPTDGEFVAPIDGELVTAFPTKHAYGIKHKSGIELLLHIGIDTVTLNGKGFTSFVEQGQNVQVGDKLVDVDFKKIKDKVPSIKTPIIFTNDMGKKMEILKTGAVKKGDLIAIFK</sequence>
<reference evidence="8 9" key="1">
    <citation type="submission" date="2017-11" db="EMBL/GenBank/DDBJ databases">
        <title>Genome sequence of Entomoplasma luminosum PIMN-1 (ATCC 49195).</title>
        <authorList>
            <person name="Lo W.-S."/>
            <person name="Gasparich G.E."/>
            <person name="Kuo C.-H."/>
        </authorList>
    </citation>
    <scope>NUCLEOTIDE SEQUENCE [LARGE SCALE GENOMIC DNA]</scope>
    <source>
        <strain evidence="8 9">PIMN-1</strain>
    </source>
</reference>
<dbReference type="PROSITE" id="PS00371">
    <property type="entry name" value="PTS_EIIA_TYPE_1_HIS"/>
    <property type="match status" value="1"/>
</dbReference>
<organism evidence="8 9">
    <name type="scientific">Williamsoniiplasma luminosum</name>
    <dbReference type="NCBI Taxonomy" id="214888"/>
    <lineage>
        <taxon>Bacteria</taxon>
        <taxon>Bacillati</taxon>
        <taxon>Mycoplasmatota</taxon>
        <taxon>Mollicutes</taxon>
        <taxon>Entomoplasmatales</taxon>
        <taxon>Williamsoniiplasma</taxon>
    </lineage>
</organism>
<dbReference type="NCBIfam" id="TIGR00830">
    <property type="entry name" value="PTBA"/>
    <property type="match status" value="1"/>
</dbReference>
<name>A0A2K8NUS6_9MOLU</name>
<dbReference type="Pfam" id="PF00358">
    <property type="entry name" value="PTS_EIIA_1"/>
    <property type="match status" value="1"/>
</dbReference>
<evidence type="ECO:0000256" key="1">
    <source>
        <dbReference type="ARBA" id="ARBA00004496"/>
    </source>
</evidence>
<keyword evidence="6" id="KW-0418">Kinase</keyword>
<dbReference type="RefSeq" id="WP_025734828.1">
    <property type="nucleotide sequence ID" value="NZ_CP024963.1"/>
</dbReference>
<dbReference type="OrthoDB" id="92465at2"/>
<dbReference type="GO" id="GO:0005737">
    <property type="term" value="C:cytoplasm"/>
    <property type="evidence" value="ECO:0007669"/>
    <property type="project" value="UniProtKB-SubCell"/>
</dbReference>
<feature type="domain" description="PTS EIIA type-1" evidence="7">
    <location>
        <begin position="29"/>
        <end position="133"/>
    </location>
</feature>
<dbReference type="KEGG" id="elj:ELUMI_v1c07950"/>
<dbReference type="EMBL" id="CP024963">
    <property type="protein sequence ID" value="ATZ17517.1"/>
    <property type="molecule type" value="Genomic_DNA"/>
</dbReference>
<dbReference type="InterPro" id="IPR011055">
    <property type="entry name" value="Dup_hybrid_motif"/>
</dbReference>
<evidence type="ECO:0000256" key="6">
    <source>
        <dbReference type="ARBA" id="ARBA00022777"/>
    </source>
</evidence>
<dbReference type="GO" id="GO:0009401">
    <property type="term" value="P:phosphoenolpyruvate-dependent sugar phosphotransferase system"/>
    <property type="evidence" value="ECO:0007669"/>
    <property type="project" value="UniProtKB-KW"/>
</dbReference>
<keyword evidence="5" id="KW-0598">Phosphotransferase system</keyword>
<keyword evidence="4" id="KW-0808">Transferase</keyword>
<dbReference type="Proteomes" id="UP000232063">
    <property type="component" value="Chromosome"/>
</dbReference>
<dbReference type="AlphaFoldDB" id="A0A2K8NUS6"/>
<protein>
    <submittedName>
        <fullName evidence="8">PTS system, glucose-specific IIA component</fullName>
    </submittedName>
</protein>
<dbReference type="SUPFAM" id="SSF51261">
    <property type="entry name" value="Duplicated hybrid motif"/>
    <property type="match status" value="1"/>
</dbReference>
<dbReference type="Gene3D" id="2.70.70.10">
    <property type="entry name" value="Glucose Permease (Domain IIA)"/>
    <property type="match status" value="1"/>
</dbReference>